<comment type="caution">
    <text evidence="8">The sequence shown here is derived from an EMBL/GenBank/DDBJ whole genome shotgun (WGS) entry which is preliminary data.</text>
</comment>
<proteinExistence type="inferred from homology"/>
<dbReference type="Gene3D" id="3.20.20.100">
    <property type="entry name" value="NADP-dependent oxidoreductase domain"/>
    <property type="match status" value="1"/>
</dbReference>
<evidence type="ECO:0000256" key="1">
    <source>
        <dbReference type="ARBA" id="ARBA00007905"/>
    </source>
</evidence>
<dbReference type="PROSITE" id="PS00063">
    <property type="entry name" value="ALDOKETO_REDUCTASE_3"/>
    <property type="match status" value="1"/>
</dbReference>
<organism evidence="8 9">
    <name type="scientific">Periweissella fabalis</name>
    <dbReference type="NCBI Taxonomy" id="1070421"/>
    <lineage>
        <taxon>Bacteria</taxon>
        <taxon>Bacillati</taxon>
        <taxon>Bacillota</taxon>
        <taxon>Bacilli</taxon>
        <taxon>Lactobacillales</taxon>
        <taxon>Lactobacillaceae</taxon>
        <taxon>Periweissella</taxon>
    </lineage>
</organism>
<dbReference type="PANTHER" id="PTHR43827">
    <property type="entry name" value="2,5-DIKETO-D-GLUCONIC ACID REDUCTASE"/>
    <property type="match status" value="1"/>
</dbReference>
<evidence type="ECO:0000256" key="6">
    <source>
        <dbReference type="PIRSR" id="PIRSR000097-3"/>
    </source>
</evidence>
<gene>
    <name evidence="8" type="ORF">HF964_04530</name>
</gene>
<feature type="site" description="Lowers pKa of active site Tyr" evidence="6">
    <location>
        <position position="84"/>
    </location>
</feature>
<dbReference type="InterPro" id="IPR020471">
    <property type="entry name" value="AKR"/>
</dbReference>
<accession>A0A7X6N3Q5</accession>
<dbReference type="RefSeq" id="WP_168721868.1">
    <property type="nucleotide sequence ID" value="NZ_JAAXPN010000003.1"/>
</dbReference>
<dbReference type="PROSITE" id="PS00062">
    <property type="entry name" value="ALDOKETO_REDUCTASE_2"/>
    <property type="match status" value="1"/>
</dbReference>
<dbReference type="Proteomes" id="UP000549765">
    <property type="component" value="Unassembled WGS sequence"/>
</dbReference>
<keyword evidence="2" id="KW-0521">NADP</keyword>
<reference evidence="8 9" key="1">
    <citation type="submission" date="2020-04" db="EMBL/GenBank/DDBJ databases">
        <title>MicrobeNet Type strains.</title>
        <authorList>
            <person name="Nicholson A.C."/>
        </authorList>
    </citation>
    <scope>NUCLEOTIDE SEQUENCE [LARGE SCALE GENOMIC DNA]</scope>
    <source>
        <strain evidence="8 9">CCUG 61472</strain>
    </source>
</reference>
<evidence type="ECO:0000256" key="4">
    <source>
        <dbReference type="PIRSR" id="PIRSR000097-1"/>
    </source>
</evidence>
<feature type="domain" description="NADP-dependent oxidoreductase" evidence="7">
    <location>
        <begin position="23"/>
        <end position="267"/>
    </location>
</feature>
<dbReference type="GO" id="GO:0016616">
    <property type="term" value="F:oxidoreductase activity, acting on the CH-OH group of donors, NAD or NADP as acceptor"/>
    <property type="evidence" value="ECO:0007669"/>
    <property type="project" value="UniProtKB-ARBA"/>
</dbReference>
<dbReference type="PIRSF" id="PIRSF000097">
    <property type="entry name" value="AKR"/>
    <property type="match status" value="1"/>
</dbReference>
<dbReference type="InterPro" id="IPR018170">
    <property type="entry name" value="Aldo/ket_reductase_CS"/>
</dbReference>
<dbReference type="PANTHER" id="PTHR43827:SF3">
    <property type="entry name" value="NADP-DEPENDENT OXIDOREDUCTASE DOMAIN-CONTAINING PROTEIN"/>
    <property type="match status" value="1"/>
</dbReference>
<name>A0A7X6N3Q5_9LACO</name>
<dbReference type="AlphaFoldDB" id="A0A7X6N3Q5"/>
<dbReference type="InterPro" id="IPR023210">
    <property type="entry name" value="NADP_OxRdtase_dom"/>
</dbReference>
<comment type="similarity">
    <text evidence="1">Belongs to the aldo/keto reductase family.</text>
</comment>
<evidence type="ECO:0000256" key="5">
    <source>
        <dbReference type="PIRSR" id="PIRSR000097-2"/>
    </source>
</evidence>
<evidence type="ECO:0000256" key="3">
    <source>
        <dbReference type="ARBA" id="ARBA00023002"/>
    </source>
</evidence>
<dbReference type="FunFam" id="3.20.20.100:FF:000015">
    <property type="entry name" value="Oxidoreductase, aldo/keto reductase family"/>
    <property type="match status" value="1"/>
</dbReference>
<feature type="active site" description="Proton donor" evidence="4">
    <location>
        <position position="55"/>
    </location>
</feature>
<evidence type="ECO:0000259" key="7">
    <source>
        <dbReference type="Pfam" id="PF00248"/>
    </source>
</evidence>
<dbReference type="InterPro" id="IPR036812">
    <property type="entry name" value="NAD(P)_OxRdtase_dom_sf"/>
</dbReference>
<feature type="binding site" evidence="5">
    <location>
        <position position="117"/>
    </location>
    <ligand>
        <name>substrate</name>
    </ligand>
</feature>
<evidence type="ECO:0000313" key="9">
    <source>
        <dbReference type="Proteomes" id="UP000549765"/>
    </source>
</evidence>
<evidence type="ECO:0000313" key="8">
    <source>
        <dbReference type="EMBL" id="NKZ24074.1"/>
    </source>
</evidence>
<sequence>MSEDFTITSTVTLNNGVKMERFGLGVWQAENGEATPAVAAAIKNGYRLIDTAKAYGNEADVRTGIEQGIAEAGISREDLFITTKLANPDHGYDSTLTNFEGSLERLGLDYVDLYLIHWPVTGKYKDTWKAMEKIYDQGLAKAIGVCNFNQETMEDLLTDANIVPAVDQIELHPLLQQPDMVQYADDHNIHLEAWSPLGGGKVLNNPVISQIASKYGKSAAQILIRWSLQMGFTVIPKSVHEQRIIENAQVFDFTLSKEDMDLIATLDEHYRTSYWLTSFDWYTGNAK</sequence>
<dbReference type="Pfam" id="PF00248">
    <property type="entry name" value="Aldo_ket_red"/>
    <property type="match status" value="1"/>
</dbReference>
<protein>
    <submittedName>
        <fullName evidence="8">Aldo/keto reductase</fullName>
    </submittedName>
</protein>
<keyword evidence="9" id="KW-1185">Reference proteome</keyword>
<keyword evidence="3" id="KW-0560">Oxidoreductase</keyword>
<evidence type="ECO:0000256" key="2">
    <source>
        <dbReference type="ARBA" id="ARBA00022857"/>
    </source>
</evidence>
<dbReference type="PRINTS" id="PR00069">
    <property type="entry name" value="ALDKETRDTASE"/>
</dbReference>
<dbReference type="SUPFAM" id="SSF51430">
    <property type="entry name" value="NAD(P)-linked oxidoreductase"/>
    <property type="match status" value="1"/>
</dbReference>
<dbReference type="EMBL" id="JAAXPN010000003">
    <property type="protein sequence ID" value="NKZ24074.1"/>
    <property type="molecule type" value="Genomic_DNA"/>
</dbReference>